<dbReference type="EMBL" id="CP001804">
    <property type="protein sequence ID" value="ACY18262.1"/>
    <property type="molecule type" value="Genomic_DNA"/>
</dbReference>
<dbReference type="KEGG" id="hoh:Hoch_5785"/>
<name>D0LHB7_HALO1</name>
<evidence type="ECO:0000313" key="1">
    <source>
        <dbReference type="EMBL" id="ACY18262.1"/>
    </source>
</evidence>
<reference evidence="1 2" key="1">
    <citation type="journal article" date="2010" name="Stand. Genomic Sci.">
        <title>Complete genome sequence of Haliangium ochraceum type strain (SMP-2).</title>
        <authorList>
            <consortium name="US DOE Joint Genome Institute (JGI-PGF)"/>
            <person name="Ivanova N."/>
            <person name="Daum C."/>
            <person name="Lang E."/>
            <person name="Abt B."/>
            <person name="Kopitz M."/>
            <person name="Saunders E."/>
            <person name="Lapidus A."/>
            <person name="Lucas S."/>
            <person name="Glavina Del Rio T."/>
            <person name="Nolan M."/>
            <person name="Tice H."/>
            <person name="Copeland A."/>
            <person name="Cheng J.F."/>
            <person name="Chen F."/>
            <person name="Bruce D."/>
            <person name="Goodwin L."/>
            <person name="Pitluck S."/>
            <person name="Mavromatis K."/>
            <person name="Pati A."/>
            <person name="Mikhailova N."/>
            <person name="Chen A."/>
            <person name="Palaniappan K."/>
            <person name="Land M."/>
            <person name="Hauser L."/>
            <person name="Chang Y.J."/>
            <person name="Jeffries C.D."/>
            <person name="Detter J.C."/>
            <person name="Brettin T."/>
            <person name="Rohde M."/>
            <person name="Goker M."/>
            <person name="Bristow J."/>
            <person name="Markowitz V."/>
            <person name="Eisen J.A."/>
            <person name="Hugenholtz P."/>
            <person name="Kyrpides N.C."/>
            <person name="Klenk H.P."/>
        </authorList>
    </citation>
    <scope>NUCLEOTIDE SEQUENCE [LARGE SCALE GENOMIC DNA]</scope>
    <source>
        <strain evidence="2">DSM 14365 / CIP 107738 / JCM 11303 / AJ 13395 / SMP-2</strain>
    </source>
</reference>
<dbReference type="Gene3D" id="3.90.70.10">
    <property type="entry name" value="Cysteine proteinases"/>
    <property type="match status" value="1"/>
</dbReference>
<organism evidence="1 2">
    <name type="scientific">Haliangium ochraceum (strain DSM 14365 / JCM 11303 / SMP-2)</name>
    <dbReference type="NCBI Taxonomy" id="502025"/>
    <lineage>
        <taxon>Bacteria</taxon>
        <taxon>Pseudomonadati</taxon>
        <taxon>Myxococcota</taxon>
        <taxon>Polyangia</taxon>
        <taxon>Haliangiales</taxon>
        <taxon>Kofleriaceae</taxon>
        <taxon>Haliangium</taxon>
    </lineage>
</organism>
<evidence type="ECO:0008006" key="3">
    <source>
        <dbReference type="Google" id="ProtNLM"/>
    </source>
</evidence>
<accession>D0LHB7</accession>
<sequence length="232" mass="25931">MVHILPQPNDTTCGPTCLHAVYRFFGEEMPLERVIAEVPPLPTGGTLGVNLACHALERGYRATIYTYNLHMFDPTWFSPEARDLAPLLRAQRERKGDDERLLMATASYLQFLELGGSIVHREMGRPLLQELLAGGRPMLTGLSATYLYGCAREYDDNYDDLRGYSTGHFVVLHDYDQPSDTVVVADPLHSNPRYGEPHYEVSVDRLVSSILLGILTYDANLLVIEPSAPPAR</sequence>
<evidence type="ECO:0000313" key="2">
    <source>
        <dbReference type="Proteomes" id="UP000001880"/>
    </source>
</evidence>
<protein>
    <recommendedName>
        <fullName evidence="3">Peptidase C39-like domain-containing protein</fullName>
    </recommendedName>
</protein>
<dbReference type="AlphaFoldDB" id="D0LHB7"/>
<dbReference type="OrthoDB" id="9805906at2"/>
<gene>
    <name evidence="1" type="ordered locus">Hoch_5785</name>
</gene>
<keyword evidence="2" id="KW-1185">Reference proteome</keyword>
<proteinExistence type="predicted"/>
<dbReference type="eggNOG" id="COG3271">
    <property type="taxonomic scope" value="Bacteria"/>
</dbReference>
<dbReference type="STRING" id="502025.Hoch_5785"/>
<dbReference type="RefSeq" id="WP_012830854.1">
    <property type="nucleotide sequence ID" value="NC_013440.1"/>
</dbReference>
<dbReference type="Proteomes" id="UP000001880">
    <property type="component" value="Chromosome"/>
</dbReference>
<dbReference type="HOGENOM" id="CLU_076551_0_0_7"/>